<gene>
    <name evidence="2" type="ORF">UFOVP1670_41</name>
</gene>
<keyword evidence="1" id="KW-0812">Transmembrane</keyword>
<keyword evidence="1" id="KW-1133">Transmembrane helix</keyword>
<feature type="transmembrane region" description="Helical" evidence="1">
    <location>
        <begin position="25"/>
        <end position="43"/>
    </location>
</feature>
<protein>
    <submittedName>
        <fullName evidence="2">Uncharacterized protein</fullName>
    </submittedName>
</protein>
<evidence type="ECO:0000256" key="1">
    <source>
        <dbReference type="SAM" id="Phobius"/>
    </source>
</evidence>
<proteinExistence type="predicted"/>
<keyword evidence="1" id="KW-0472">Membrane</keyword>
<feature type="transmembrane region" description="Helical" evidence="1">
    <location>
        <begin position="49"/>
        <end position="68"/>
    </location>
</feature>
<accession>A0A6J5T988</accession>
<name>A0A6J5T988_9CAUD</name>
<reference evidence="2" key="1">
    <citation type="submission" date="2020-05" db="EMBL/GenBank/DDBJ databases">
        <authorList>
            <person name="Chiriac C."/>
            <person name="Salcher M."/>
            <person name="Ghai R."/>
            <person name="Kavagutti S V."/>
        </authorList>
    </citation>
    <scope>NUCLEOTIDE SEQUENCE</scope>
</reference>
<organism evidence="2">
    <name type="scientific">uncultured Caudovirales phage</name>
    <dbReference type="NCBI Taxonomy" id="2100421"/>
    <lineage>
        <taxon>Viruses</taxon>
        <taxon>Duplodnaviria</taxon>
        <taxon>Heunggongvirae</taxon>
        <taxon>Uroviricota</taxon>
        <taxon>Caudoviricetes</taxon>
        <taxon>Peduoviridae</taxon>
        <taxon>Maltschvirus</taxon>
        <taxon>Maltschvirus maltsch</taxon>
    </lineage>
</organism>
<evidence type="ECO:0000313" key="2">
    <source>
        <dbReference type="EMBL" id="CAB4223404.1"/>
    </source>
</evidence>
<dbReference type="EMBL" id="LR797531">
    <property type="protein sequence ID" value="CAB4223404.1"/>
    <property type="molecule type" value="Genomic_DNA"/>
</dbReference>
<sequence>MIDQVAIGVCGITSVWLSQDRRPGVRRWACIFGIMAQPFWVYATLQAEQWGILILTLVYTVGWARGIWNHWIRP</sequence>